<reference evidence="9" key="1">
    <citation type="submission" date="2017-07" db="EMBL/GenBank/DDBJ databases">
        <title>Brachybacterium sp. VR2415.</title>
        <authorList>
            <person name="Tak E.J."/>
            <person name="Bae J.-W."/>
        </authorList>
    </citation>
    <scope>NUCLEOTIDE SEQUENCE [LARGE SCALE GENOMIC DNA]</scope>
    <source>
        <strain evidence="9">VR2415</strain>
    </source>
</reference>
<feature type="transmembrane region" description="Helical" evidence="6">
    <location>
        <begin position="44"/>
        <end position="63"/>
    </location>
</feature>
<keyword evidence="9" id="KW-1185">Reference proteome</keyword>
<feature type="domain" description="RDD" evidence="7">
    <location>
        <begin position="67"/>
        <end position="137"/>
    </location>
</feature>
<dbReference type="KEGG" id="brv:CFK39_00765"/>
<organism evidence="8 9">
    <name type="scientific">Brachybacterium avium</name>
    <dbReference type="NCBI Taxonomy" id="2017485"/>
    <lineage>
        <taxon>Bacteria</taxon>
        <taxon>Bacillati</taxon>
        <taxon>Actinomycetota</taxon>
        <taxon>Actinomycetes</taxon>
        <taxon>Micrococcales</taxon>
        <taxon>Dermabacteraceae</taxon>
        <taxon>Brachybacterium</taxon>
    </lineage>
</organism>
<dbReference type="InterPro" id="IPR010432">
    <property type="entry name" value="RDD"/>
</dbReference>
<dbReference type="Proteomes" id="UP000198398">
    <property type="component" value="Chromosome"/>
</dbReference>
<evidence type="ECO:0000313" key="8">
    <source>
        <dbReference type="EMBL" id="ASK66986.1"/>
    </source>
</evidence>
<evidence type="ECO:0000256" key="5">
    <source>
        <dbReference type="ARBA" id="ARBA00023136"/>
    </source>
</evidence>
<accession>A0A220UGF3</accession>
<dbReference type="GO" id="GO:0005886">
    <property type="term" value="C:plasma membrane"/>
    <property type="evidence" value="ECO:0007669"/>
    <property type="project" value="UniProtKB-SubCell"/>
</dbReference>
<feature type="transmembrane region" description="Helical" evidence="6">
    <location>
        <begin position="106"/>
        <end position="125"/>
    </location>
</feature>
<sequence length="144" mass="15481">MIDRKDLGSWMDGAPVEEGYVKGSSLGLPAQGAGAVAPFWRRPLSLVVDWGLCLLVSALVFSGDPLANLVLFFMVNVLFLSLFGATPGQFVLRLRVLPVTGRSPMVLRALVRTVLMLLLLPAVVWNRDTQPLHDVAAGTAVVTV</sequence>
<evidence type="ECO:0000256" key="1">
    <source>
        <dbReference type="ARBA" id="ARBA00004651"/>
    </source>
</evidence>
<gene>
    <name evidence="8" type="ORF">CFK39_00765</name>
</gene>
<keyword evidence="3 6" id="KW-0812">Transmembrane</keyword>
<dbReference type="AlphaFoldDB" id="A0A220UGF3"/>
<comment type="subcellular location">
    <subcellularLocation>
        <location evidence="1">Cell membrane</location>
        <topology evidence="1">Multi-pass membrane protein</topology>
    </subcellularLocation>
</comment>
<dbReference type="Pfam" id="PF06271">
    <property type="entry name" value="RDD"/>
    <property type="match status" value="1"/>
</dbReference>
<dbReference type="EMBL" id="CP022316">
    <property type="protein sequence ID" value="ASK66986.1"/>
    <property type="molecule type" value="Genomic_DNA"/>
</dbReference>
<feature type="transmembrane region" description="Helical" evidence="6">
    <location>
        <begin position="69"/>
        <end position="94"/>
    </location>
</feature>
<dbReference type="RefSeq" id="WP_089066222.1">
    <property type="nucleotide sequence ID" value="NZ_CP022316.1"/>
</dbReference>
<evidence type="ECO:0000256" key="4">
    <source>
        <dbReference type="ARBA" id="ARBA00022989"/>
    </source>
</evidence>
<protein>
    <submittedName>
        <fullName evidence="8">RDD family protein</fullName>
    </submittedName>
</protein>
<dbReference type="InterPro" id="IPR051791">
    <property type="entry name" value="Pra-immunoreactive"/>
</dbReference>
<evidence type="ECO:0000256" key="2">
    <source>
        <dbReference type="ARBA" id="ARBA00022475"/>
    </source>
</evidence>
<name>A0A220UGF3_9MICO</name>
<proteinExistence type="predicted"/>
<evidence type="ECO:0000256" key="6">
    <source>
        <dbReference type="SAM" id="Phobius"/>
    </source>
</evidence>
<dbReference type="PANTHER" id="PTHR36115:SF6">
    <property type="entry name" value="PROLINE-RICH ANTIGEN HOMOLOG"/>
    <property type="match status" value="1"/>
</dbReference>
<evidence type="ECO:0000259" key="7">
    <source>
        <dbReference type="Pfam" id="PF06271"/>
    </source>
</evidence>
<keyword evidence="5 6" id="KW-0472">Membrane</keyword>
<evidence type="ECO:0000256" key="3">
    <source>
        <dbReference type="ARBA" id="ARBA00022692"/>
    </source>
</evidence>
<keyword evidence="2" id="KW-1003">Cell membrane</keyword>
<evidence type="ECO:0000313" key="9">
    <source>
        <dbReference type="Proteomes" id="UP000198398"/>
    </source>
</evidence>
<dbReference type="PANTHER" id="PTHR36115">
    <property type="entry name" value="PROLINE-RICH ANTIGEN HOMOLOG-RELATED"/>
    <property type="match status" value="1"/>
</dbReference>
<keyword evidence="4 6" id="KW-1133">Transmembrane helix</keyword>
<dbReference type="OrthoDB" id="5187110at2"/>